<dbReference type="OrthoDB" id="687162at2759"/>
<feature type="transmembrane region" description="Helical" evidence="1">
    <location>
        <begin position="32"/>
        <end position="52"/>
    </location>
</feature>
<dbReference type="Proteomes" id="UP000636709">
    <property type="component" value="Unassembled WGS sequence"/>
</dbReference>
<evidence type="ECO:0000313" key="4">
    <source>
        <dbReference type="Proteomes" id="UP000636709"/>
    </source>
</evidence>
<dbReference type="InterPro" id="IPR025315">
    <property type="entry name" value="DUF4220"/>
</dbReference>
<dbReference type="Pfam" id="PF13968">
    <property type="entry name" value="DUF4220"/>
    <property type="match status" value="1"/>
</dbReference>
<evidence type="ECO:0000313" key="3">
    <source>
        <dbReference type="EMBL" id="KAF8783672.1"/>
    </source>
</evidence>
<proteinExistence type="predicted"/>
<comment type="caution">
    <text evidence="3">The sequence shown here is derived from an EMBL/GenBank/DDBJ whole genome shotgun (WGS) entry which is preliminary data.</text>
</comment>
<evidence type="ECO:0000259" key="2">
    <source>
        <dbReference type="Pfam" id="PF13968"/>
    </source>
</evidence>
<name>A0A835G0H8_9POAL</name>
<feature type="transmembrane region" description="Helical" evidence="1">
    <location>
        <begin position="6"/>
        <end position="25"/>
    </location>
</feature>
<protein>
    <recommendedName>
        <fullName evidence="2">DUF4220 domain-containing protein</fullName>
    </recommendedName>
</protein>
<keyword evidence="1" id="KW-1133">Transmembrane helix</keyword>
<organism evidence="3 4">
    <name type="scientific">Digitaria exilis</name>
    <dbReference type="NCBI Taxonomy" id="1010633"/>
    <lineage>
        <taxon>Eukaryota</taxon>
        <taxon>Viridiplantae</taxon>
        <taxon>Streptophyta</taxon>
        <taxon>Embryophyta</taxon>
        <taxon>Tracheophyta</taxon>
        <taxon>Spermatophyta</taxon>
        <taxon>Magnoliopsida</taxon>
        <taxon>Liliopsida</taxon>
        <taxon>Poales</taxon>
        <taxon>Poaceae</taxon>
        <taxon>PACMAD clade</taxon>
        <taxon>Panicoideae</taxon>
        <taxon>Panicodae</taxon>
        <taxon>Paniceae</taxon>
        <taxon>Anthephorinae</taxon>
        <taxon>Digitaria</taxon>
    </lineage>
</organism>
<keyword evidence="1" id="KW-0812">Transmembrane</keyword>
<dbReference type="EMBL" id="JACEFO010000054">
    <property type="protein sequence ID" value="KAF8783672.1"/>
    <property type="molecule type" value="Genomic_DNA"/>
</dbReference>
<gene>
    <name evidence="3" type="ORF">HU200_000402</name>
</gene>
<feature type="transmembrane region" description="Helical" evidence="1">
    <location>
        <begin position="156"/>
        <end position="173"/>
    </location>
</feature>
<evidence type="ECO:0000256" key="1">
    <source>
        <dbReference type="SAM" id="Phobius"/>
    </source>
</evidence>
<dbReference type="AlphaFoldDB" id="A0A835G0H8"/>
<feature type="transmembrane region" description="Helical" evidence="1">
    <location>
        <begin position="82"/>
        <end position="104"/>
    </location>
</feature>
<sequence length="653" mass="73395">MGSCYFNGILMGVVVVIASCMPRYRRHPLFRFLFLGASTLFLPIVSEVAATLGGDQYFSGILSSRHQVIAAKCQPGVHVVLVLLWTGLVVLIGVNTSAVVAGDAREGRTIGPPTELLIKAIWTAYLIYVTTTKKGFLSSTRYLTELLRIGSLGRQVQLMFALLTMLTILKLLFKYIRFHRAQRSVALGRSPRFIVGYMAEQPDELPRNQGADQPPALIVQGEETGVVQKMSHGYTCIFEGTTELVTLDKIWGSDDNDFLESKHKDLCFSFALFKLLRCRFAKYTVLEAGFMKARSFFQAILLQGDDCERVFQVVADELSFIHDYYYSTSPSNVILSVLSLSCCAYMLVFILGAFHSLGRFEQIYCLVWCPGRTSRRGQSGDRKLYSKGYGDNEFGTYLDFGRTYYDVVPVCLVIVVLVFSEIRDIVSNIGSKWSKVSLVCKYAKNASLEPSTTFLRKRIAFVFRYCRFELAKSWQGKMNQCSILVLRPWKISLRLRCLLRLPNQKKTKQHIRLPVSPVPDYITGLPSNAFSVCGGKGASDTILAWHIATSIYEVRHPQSSDAKIAATHLSRYCAYLVMYLPGLLPDDEEWCEVLHQDVKKDVDHALAGRATSSEALTPEAECQQLMELLSANSNHEVVMNGMRIGKQLVKSRW</sequence>
<feature type="domain" description="DUF4220" evidence="2">
    <location>
        <begin position="114"/>
        <end position="484"/>
    </location>
</feature>
<feature type="transmembrane region" description="Helical" evidence="1">
    <location>
        <begin position="116"/>
        <end position="136"/>
    </location>
</feature>
<keyword evidence="1" id="KW-0472">Membrane</keyword>
<keyword evidence="4" id="KW-1185">Reference proteome</keyword>
<accession>A0A835G0H8</accession>
<dbReference type="PANTHER" id="PTHR31325">
    <property type="entry name" value="OS01G0798800 PROTEIN-RELATED"/>
    <property type="match status" value="1"/>
</dbReference>
<reference evidence="3" key="1">
    <citation type="submission" date="2020-07" db="EMBL/GenBank/DDBJ databases">
        <title>Genome sequence and genetic diversity analysis of an under-domesticated orphan crop, white fonio (Digitaria exilis).</title>
        <authorList>
            <person name="Bennetzen J.L."/>
            <person name="Chen S."/>
            <person name="Ma X."/>
            <person name="Wang X."/>
            <person name="Yssel A.E.J."/>
            <person name="Chaluvadi S.R."/>
            <person name="Johnson M."/>
            <person name="Gangashetty P."/>
            <person name="Hamidou F."/>
            <person name="Sanogo M.D."/>
            <person name="Zwaenepoel A."/>
            <person name="Wallace J."/>
            <person name="Van De Peer Y."/>
            <person name="Van Deynze A."/>
        </authorList>
    </citation>
    <scope>NUCLEOTIDE SEQUENCE</scope>
    <source>
        <tissue evidence="3">Leaves</tissue>
    </source>
</reference>
<feature type="transmembrane region" description="Helical" evidence="1">
    <location>
        <begin position="333"/>
        <end position="354"/>
    </location>
</feature>